<keyword evidence="6" id="KW-0233">DNA recombination</keyword>
<comment type="similarity">
    <text evidence="1">Belongs to the 'phage' integrase family.</text>
</comment>
<dbReference type="InterPro" id="IPR050808">
    <property type="entry name" value="Phage_Integrase"/>
</dbReference>
<keyword evidence="8" id="KW-1160">Virus entry into host cell</keyword>
<dbReference type="PANTHER" id="PTHR30629:SF2">
    <property type="entry name" value="PROPHAGE INTEGRASE INTS-RELATED"/>
    <property type="match status" value="1"/>
</dbReference>
<evidence type="ECO:0000259" key="10">
    <source>
        <dbReference type="PROSITE" id="PS51898"/>
    </source>
</evidence>
<protein>
    <recommendedName>
        <fullName evidence="2">Integrase</fullName>
    </recommendedName>
</protein>
<dbReference type="PANTHER" id="PTHR30629">
    <property type="entry name" value="PROPHAGE INTEGRASE"/>
    <property type="match status" value="1"/>
</dbReference>
<evidence type="ECO:0000256" key="3">
    <source>
        <dbReference type="ARBA" id="ARBA00022679"/>
    </source>
</evidence>
<dbReference type="EMBL" id="BK032693">
    <property type="protein sequence ID" value="DAF55499.1"/>
    <property type="molecule type" value="Genomic_DNA"/>
</dbReference>
<sequence>MIVGIPSHIPAFFMLNDTQIRKAKPAEKPYKLTDSNGLYIVINPNGSKLWRYRFRIDGRESVFSIGSYPEISLAEAREKRKEARLLVQQGINPAKDRADKKRQNTRQNKNTFQAIAEEYFATKTISKGSIKAAQSMLERYAYPIIGATPITKVTPRQIMECLDVCKDKGVVVSGIYTRQYMSAVFLYAIRTMRAEVDPTLAFAGYLKRPEITHAKAMAVEQIKAFKKSLSEYNGSFVVKKAVQLLLYTAVRTIEARRAEWADIDLQTGIWRIPANKMKKARLHIVPLSDQVIEILKELQAFTGSGRLLFPNSRRPNDMISATTINRALEYMGLTISGHDFRATLATNLSEMGYEHEHIKAQLAHAKDNQTDAAYFHAKYITQRRQMLQDWADFIDSL</sequence>
<name>A0A8S5SXI9_9CAUD</name>
<evidence type="ECO:0000256" key="4">
    <source>
        <dbReference type="ARBA" id="ARBA00022908"/>
    </source>
</evidence>
<dbReference type="InterPro" id="IPR011010">
    <property type="entry name" value="DNA_brk_join_enz"/>
</dbReference>
<dbReference type="Pfam" id="PF00589">
    <property type="entry name" value="Phage_integrase"/>
    <property type="match status" value="1"/>
</dbReference>
<dbReference type="GO" id="GO:0015074">
    <property type="term" value="P:DNA integration"/>
    <property type="evidence" value="ECO:0007669"/>
    <property type="project" value="UniProtKB-KW"/>
</dbReference>
<evidence type="ECO:0000256" key="9">
    <source>
        <dbReference type="ARBA" id="ARBA00049605"/>
    </source>
</evidence>
<organism evidence="11">
    <name type="scientific">Myoviridae sp. ctLYp5</name>
    <dbReference type="NCBI Taxonomy" id="2827680"/>
    <lineage>
        <taxon>Viruses</taxon>
        <taxon>Duplodnaviria</taxon>
        <taxon>Heunggongvirae</taxon>
        <taxon>Uroviricota</taxon>
        <taxon>Caudoviricetes</taxon>
    </lineage>
</organism>
<dbReference type="InterPro" id="IPR038488">
    <property type="entry name" value="Integrase_DNA-bd_sf"/>
</dbReference>
<dbReference type="Gene3D" id="3.30.160.390">
    <property type="entry name" value="Integrase, DNA-binding domain"/>
    <property type="match status" value="1"/>
</dbReference>
<feature type="domain" description="Tyr recombinase" evidence="10">
    <location>
        <begin position="212"/>
        <end position="387"/>
    </location>
</feature>
<evidence type="ECO:0000256" key="6">
    <source>
        <dbReference type="ARBA" id="ARBA00023172"/>
    </source>
</evidence>
<dbReference type="Pfam" id="PF22022">
    <property type="entry name" value="Phage_int_M"/>
    <property type="match status" value="1"/>
</dbReference>
<keyword evidence="7" id="KW-1179">Viral genome integration</keyword>
<dbReference type="Pfam" id="PF13356">
    <property type="entry name" value="Arm-DNA-bind_3"/>
    <property type="match status" value="1"/>
</dbReference>
<evidence type="ECO:0000256" key="8">
    <source>
        <dbReference type="ARBA" id="ARBA00023296"/>
    </source>
</evidence>
<dbReference type="Gene3D" id="1.10.150.130">
    <property type="match status" value="1"/>
</dbReference>
<evidence type="ECO:0000256" key="7">
    <source>
        <dbReference type="ARBA" id="ARBA00023195"/>
    </source>
</evidence>
<dbReference type="GO" id="GO:0006310">
    <property type="term" value="P:DNA recombination"/>
    <property type="evidence" value="ECO:0007669"/>
    <property type="project" value="UniProtKB-KW"/>
</dbReference>
<dbReference type="GO" id="GO:0044826">
    <property type="term" value="P:viral genome integration into host DNA"/>
    <property type="evidence" value="ECO:0007669"/>
    <property type="project" value="UniProtKB-KW"/>
</dbReference>
<dbReference type="InterPro" id="IPR010998">
    <property type="entry name" value="Integrase_recombinase_N"/>
</dbReference>
<dbReference type="GO" id="GO:0046718">
    <property type="term" value="P:symbiont entry into host cell"/>
    <property type="evidence" value="ECO:0007669"/>
    <property type="project" value="UniProtKB-KW"/>
</dbReference>
<dbReference type="GO" id="GO:0016740">
    <property type="term" value="F:transferase activity"/>
    <property type="evidence" value="ECO:0007669"/>
    <property type="project" value="UniProtKB-KW"/>
</dbReference>
<dbReference type="PROSITE" id="PS51898">
    <property type="entry name" value="TYR_RECOMBINASE"/>
    <property type="match status" value="1"/>
</dbReference>
<dbReference type="CDD" id="cd00801">
    <property type="entry name" value="INT_P4_C"/>
    <property type="match status" value="1"/>
</dbReference>
<evidence type="ECO:0000256" key="2">
    <source>
        <dbReference type="ARBA" id="ARBA00016082"/>
    </source>
</evidence>
<dbReference type="SUPFAM" id="SSF56349">
    <property type="entry name" value="DNA breaking-rejoining enzymes"/>
    <property type="match status" value="1"/>
</dbReference>
<evidence type="ECO:0000256" key="5">
    <source>
        <dbReference type="ARBA" id="ARBA00023125"/>
    </source>
</evidence>
<dbReference type="InterPro" id="IPR002104">
    <property type="entry name" value="Integrase_catalytic"/>
</dbReference>
<dbReference type="InterPro" id="IPR025166">
    <property type="entry name" value="Integrase_DNA_bind_dom"/>
</dbReference>
<dbReference type="GO" id="GO:0075713">
    <property type="term" value="P:establishment of integrated proviral latency"/>
    <property type="evidence" value="ECO:0007669"/>
    <property type="project" value="UniProtKB-KW"/>
</dbReference>
<evidence type="ECO:0000313" key="11">
    <source>
        <dbReference type="EMBL" id="DAF55499.1"/>
    </source>
</evidence>
<comment type="function">
    <text evidence="9">Integrase is necessary for integration of the phage into the host genome by site-specific recombination. In conjunction with excisionase, integrase is also necessary for excision of the prophage from the host genome.</text>
</comment>
<keyword evidence="5" id="KW-0238">DNA-binding</keyword>
<dbReference type="GO" id="GO:0003677">
    <property type="term" value="F:DNA binding"/>
    <property type="evidence" value="ECO:0007669"/>
    <property type="project" value="UniProtKB-KW"/>
</dbReference>
<keyword evidence="3" id="KW-0808">Transferase</keyword>
<keyword evidence="4" id="KW-0229">DNA integration</keyword>
<dbReference type="InterPro" id="IPR013762">
    <property type="entry name" value="Integrase-like_cat_sf"/>
</dbReference>
<accession>A0A8S5SXI9</accession>
<reference evidence="11" key="1">
    <citation type="journal article" date="2021" name="Proc. Natl. Acad. Sci. U.S.A.">
        <title>A Catalog of Tens of Thousands of Viruses from Human Metagenomes Reveals Hidden Associations with Chronic Diseases.</title>
        <authorList>
            <person name="Tisza M.J."/>
            <person name="Buck C.B."/>
        </authorList>
    </citation>
    <scope>NUCLEOTIDE SEQUENCE</scope>
    <source>
        <strain evidence="11">CtLYp5</strain>
    </source>
</reference>
<dbReference type="InterPro" id="IPR053876">
    <property type="entry name" value="Phage_int_M"/>
</dbReference>
<proteinExistence type="inferred from homology"/>
<dbReference type="Gene3D" id="1.10.443.10">
    <property type="entry name" value="Intergrase catalytic core"/>
    <property type="match status" value="1"/>
</dbReference>
<evidence type="ECO:0000256" key="1">
    <source>
        <dbReference type="ARBA" id="ARBA00008857"/>
    </source>
</evidence>